<gene>
    <name evidence="1" type="ORF">B296_00015514</name>
</gene>
<reference evidence="1 2" key="1">
    <citation type="journal article" date="2014" name="Agronomy (Basel)">
        <title>A Draft Genome Sequence for Ensete ventricosum, the Drought-Tolerant Tree Against Hunger.</title>
        <authorList>
            <person name="Harrison J."/>
            <person name="Moore K.A."/>
            <person name="Paszkiewicz K."/>
            <person name="Jones T."/>
            <person name="Grant M."/>
            <person name="Ambacheew D."/>
            <person name="Muzemil S."/>
            <person name="Studholme D.J."/>
        </authorList>
    </citation>
    <scope>NUCLEOTIDE SEQUENCE [LARGE SCALE GENOMIC DNA]</scope>
</reference>
<sequence length="95" mass="10028">SSVLFPVLGRAGVGDKLTVLFQSSPEEKRFRDVFVCGLSTALSPCQDARVSVPRLLKNTYGWVTGSCGASSSLMAESVALLEGLKGYTDAPFAVI</sequence>
<evidence type="ECO:0000313" key="2">
    <source>
        <dbReference type="Proteomes" id="UP000287651"/>
    </source>
</evidence>
<dbReference type="Proteomes" id="UP000287651">
    <property type="component" value="Unassembled WGS sequence"/>
</dbReference>
<proteinExistence type="predicted"/>
<dbReference type="AlphaFoldDB" id="A0A426YYJ9"/>
<comment type="caution">
    <text evidence="1">The sequence shown here is derived from an EMBL/GenBank/DDBJ whole genome shotgun (WGS) entry which is preliminary data.</text>
</comment>
<protein>
    <submittedName>
        <fullName evidence="1">Uncharacterized protein</fullName>
    </submittedName>
</protein>
<accession>A0A426YYJ9</accession>
<dbReference type="EMBL" id="AMZH03009463">
    <property type="protein sequence ID" value="RRT56793.1"/>
    <property type="molecule type" value="Genomic_DNA"/>
</dbReference>
<name>A0A426YYJ9_ENSVE</name>
<organism evidence="1 2">
    <name type="scientific">Ensete ventricosum</name>
    <name type="common">Abyssinian banana</name>
    <name type="synonym">Musa ensete</name>
    <dbReference type="NCBI Taxonomy" id="4639"/>
    <lineage>
        <taxon>Eukaryota</taxon>
        <taxon>Viridiplantae</taxon>
        <taxon>Streptophyta</taxon>
        <taxon>Embryophyta</taxon>
        <taxon>Tracheophyta</taxon>
        <taxon>Spermatophyta</taxon>
        <taxon>Magnoliopsida</taxon>
        <taxon>Liliopsida</taxon>
        <taxon>Zingiberales</taxon>
        <taxon>Musaceae</taxon>
        <taxon>Ensete</taxon>
    </lineage>
</organism>
<evidence type="ECO:0000313" key="1">
    <source>
        <dbReference type="EMBL" id="RRT56793.1"/>
    </source>
</evidence>
<feature type="non-terminal residue" evidence="1">
    <location>
        <position position="1"/>
    </location>
</feature>